<reference evidence="2 3" key="1">
    <citation type="submission" date="2020-08" db="EMBL/GenBank/DDBJ databases">
        <title>Above-ground endophytic microbial communities from plants in different locations in the United States.</title>
        <authorList>
            <person name="Frank C."/>
        </authorList>
    </citation>
    <scope>NUCLEOTIDE SEQUENCE [LARGE SCALE GENOMIC DNA]</scope>
    <source>
        <strain evidence="2 3">WP4_2_2</strain>
    </source>
</reference>
<proteinExistence type="predicted"/>
<dbReference type="EMBL" id="JACHBW010000002">
    <property type="protein sequence ID" value="MBB6101154.1"/>
    <property type="molecule type" value="Genomic_DNA"/>
</dbReference>
<evidence type="ECO:0000256" key="1">
    <source>
        <dbReference type="SAM" id="SignalP"/>
    </source>
</evidence>
<feature type="signal peptide" evidence="1">
    <location>
        <begin position="1"/>
        <end position="24"/>
    </location>
</feature>
<keyword evidence="1" id="KW-0732">Signal</keyword>
<name>A0A7W9TU87_9BURK</name>
<keyword evidence="3" id="KW-1185">Reference proteome</keyword>
<accession>A0A7W9TU87</accession>
<feature type="chain" id="PRO_5031095780" evidence="1">
    <location>
        <begin position="25"/>
        <end position="93"/>
    </location>
</feature>
<evidence type="ECO:0000313" key="3">
    <source>
        <dbReference type="Proteomes" id="UP000571554"/>
    </source>
</evidence>
<protein>
    <submittedName>
        <fullName evidence="2">Uncharacterized protein</fullName>
    </submittedName>
</protein>
<sequence length="93" mass="10808">MNKKLIAALGAGATILAISQTAMAGVSVGVSIGAPAPVYAAAAPTYVGWHDDRRWEERRWHEHQWQERHWDDHRWGGERRWGDRHDDYGYRRW</sequence>
<dbReference type="RefSeq" id="WP_183722257.1">
    <property type="nucleotide sequence ID" value="NZ_JACHBW010000002.1"/>
</dbReference>
<organism evidence="2 3">
    <name type="scientific">Paraburkholderia bannensis</name>
    <dbReference type="NCBI Taxonomy" id="765414"/>
    <lineage>
        <taxon>Bacteria</taxon>
        <taxon>Pseudomonadati</taxon>
        <taxon>Pseudomonadota</taxon>
        <taxon>Betaproteobacteria</taxon>
        <taxon>Burkholderiales</taxon>
        <taxon>Burkholderiaceae</taxon>
        <taxon>Paraburkholderia</taxon>
    </lineage>
</organism>
<dbReference type="Proteomes" id="UP000571554">
    <property type="component" value="Unassembled WGS sequence"/>
</dbReference>
<dbReference type="AlphaFoldDB" id="A0A7W9TU87"/>
<evidence type="ECO:0000313" key="2">
    <source>
        <dbReference type="EMBL" id="MBB6101154.1"/>
    </source>
</evidence>
<comment type="caution">
    <text evidence="2">The sequence shown here is derived from an EMBL/GenBank/DDBJ whole genome shotgun (WGS) entry which is preliminary data.</text>
</comment>
<gene>
    <name evidence="2" type="ORF">F4827_000980</name>
</gene>